<dbReference type="GO" id="GO:0004620">
    <property type="term" value="F:phospholipase activity"/>
    <property type="evidence" value="ECO:0007669"/>
    <property type="project" value="TreeGrafter"/>
</dbReference>
<feature type="transmembrane region" description="Helical" evidence="1">
    <location>
        <begin position="193"/>
        <end position="219"/>
    </location>
</feature>
<feature type="domain" description="Phosphatidylserine Lipase ABHD16 N-terminal" evidence="3">
    <location>
        <begin position="6"/>
        <end position="141"/>
    </location>
</feature>
<feature type="domain" description="AB hydrolase-1" evidence="2">
    <location>
        <begin position="271"/>
        <end position="405"/>
    </location>
</feature>
<dbReference type="PANTHER" id="PTHR12277:SF72">
    <property type="entry name" value="BAT5L PROTEIN"/>
    <property type="match status" value="1"/>
</dbReference>
<dbReference type="AlphaFoldDB" id="A0AAJ7CDL3"/>
<dbReference type="GO" id="GO:0006660">
    <property type="term" value="P:phosphatidylserine catabolic process"/>
    <property type="evidence" value="ECO:0007669"/>
    <property type="project" value="TreeGrafter"/>
</dbReference>
<evidence type="ECO:0000256" key="1">
    <source>
        <dbReference type="SAM" id="Phobius"/>
    </source>
</evidence>
<dbReference type="InterPro" id="IPR000073">
    <property type="entry name" value="AB_hydrolase_1"/>
</dbReference>
<gene>
    <name evidence="5" type="primary">LOC107273669</name>
</gene>
<dbReference type="RefSeq" id="XP_015607582.1">
    <property type="nucleotide sequence ID" value="XM_015752096.2"/>
</dbReference>
<dbReference type="GO" id="GO:0052651">
    <property type="term" value="P:monoacylglycerol catabolic process"/>
    <property type="evidence" value="ECO:0007669"/>
    <property type="project" value="TreeGrafter"/>
</dbReference>
<protein>
    <submittedName>
        <fullName evidence="5">Protein ABHD16A isoform X1</fullName>
    </submittedName>
</protein>
<keyword evidence="1" id="KW-0472">Membrane</keyword>
<evidence type="ECO:0000259" key="2">
    <source>
        <dbReference type="Pfam" id="PF00561"/>
    </source>
</evidence>
<keyword evidence="1" id="KW-0812">Transmembrane</keyword>
<dbReference type="InterPro" id="IPR054518">
    <property type="entry name" value="ABHD16_N"/>
</dbReference>
<keyword evidence="1" id="KW-1133">Transmembrane helix</keyword>
<evidence type="ECO:0000313" key="5">
    <source>
        <dbReference type="RefSeq" id="XP_015607582.1"/>
    </source>
</evidence>
<dbReference type="Gene3D" id="3.40.50.1820">
    <property type="entry name" value="alpha/beta hydrolase"/>
    <property type="match status" value="1"/>
</dbReference>
<dbReference type="Proteomes" id="UP000694920">
    <property type="component" value="Unplaced"/>
</dbReference>
<sequence>MSFIRTLWQCTFSPRLFKIYKISWWGRPVDKPYNPDSLERWGDRIVICFATMWSISIYAIPFVAIFMYQKVYPLSEHWHIHLYSVLKLQAIAGAILIASLIARSYSRAVNPVYLEFINTLNKAKACVSHETRQELHNFDFEFWAWPVDFRVSDVHGNENRQRISLESIVKSGSKGRSRQHGSKDIILALPCRLAAYVIAHTFAIKIMYPGCVTLVIWAMHQPLLQGRTNLMKNGGERYKLLTADNNVIDTMFVDKRNKTNCGDVLTITCEGNCGFYEIGIMSTPLAKGHSVLGWNHPGFGGSTGTPYPLQEENAIDCVMQFAINRLGFSEDKIILFGWSIGGYTATWAAMNYPSIQNLVLDATFDDILPLAITKMPARLEGLVRTTVREYLNLNVAEQLNRYNGPVLIVRRTEDEMICTPVPIEGTNEMSECSLSGNRGNHLLIKLLVRRYPHVFRDAAENVKLVLKLLCAQTEQARISIMAEVGASEERFLELVTKHMIKNNWVVSYPSTLGEDCTVAERQQLAIVLALKYLQDHQSTHCTPLPVEYYRPGWNPTKLSILKET</sequence>
<dbReference type="KEGG" id="ccin:107273669"/>
<organism evidence="4 5">
    <name type="scientific">Cephus cinctus</name>
    <name type="common">Wheat stem sawfly</name>
    <dbReference type="NCBI Taxonomy" id="211228"/>
    <lineage>
        <taxon>Eukaryota</taxon>
        <taxon>Metazoa</taxon>
        <taxon>Ecdysozoa</taxon>
        <taxon>Arthropoda</taxon>
        <taxon>Hexapoda</taxon>
        <taxon>Insecta</taxon>
        <taxon>Pterygota</taxon>
        <taxon>Neoptera</taxon>
        <taxon>Endopterygota</taxon>
        <taxon>Hymenoptera</taxon>
        <taxon>Cephoidea</taxon>
        <taxon>Cephidae</taxon>
        <taxon>Cephus</taxon>
    </lineage>
</organism>
<proteinExistence type="predicted"/>
<dbReference type="GO" id="GO:0047372">
    <property type="term" value="F:monoacylglycerol lipase activity"/>
    <property type="evidence" value="ECO:0007669"/>
    <property type="project" value="TreeGrafter"/>
</dbReference>
<keyword evidence="4" id="KW-1185">Reference proteome</keyword>
<accession>A0AAJ7CDL3</accession>
<dbReference type="Pfam" id="PF22990">
    <property type="entry name" value="ABHD16_N"/>
    <property type="match status" value="1"/>
</dbReference>
<feature type="transmembrane region" description="Helical" evidence="1">
    <location>
        <begin position="80"/>
        <end position="102"/>
    </location>
</feature>
<dbReference type="SUPFAM" id="SSF53474">
    <property type="entry name" value="alpha/beta-Hydrolases"/>
    <property type="match status" value="1"/>
</dbReference>
<evidence type="ECO:0000259" key="3">
    <source>
        <dbReference type="Pfam" id="PF22990"/>
    </source>
</evidence>
<dbReference type="GeneID" id="107273669"/>
<name>A0AAJ7CDL3_CEPCN</name>
<dbReference type="Pfam" id="PF00561">
    <property type="entry name" value="Abhydrolase_1"/>
    <property type="match status" value="1"/>
</dbReference>
<feature type="transmembrane region" description="Helical" evidence="1">
    <location>
        <begin position="45"/>
        <end position="68"/>
    </location>
</feature>
<evidence type="ECO:0000313" key="4">
    <source>
        <dbReference type="Proteomes" id="UP000694920"/>
    </source>
</evidence>
<dbReference type="InterPro" id="IPR029058">
    <property type="entry name" value="AB_hydrolase_fold"/>
</dbReference>
<dbReference type="PANTHER" id="PTHR12277">
    <property type="entry name" value="ALPHA/BETA HYDROLASE DOMAIN-CONTAINING PROTEIN"/>
    <property type="match status" value="1"/>
</dbReference>
<reference evidence="5" key="1">
    <citation type="submission" date="2025-08" db="UniProtKB">
        <authorList>
            <consortium name="RefSeq"/>
        </authorList>
    </citation>
    <scope>IDENTIFICATION</scope>
</reference>
<dbReference type="GO" id="GO:0012505">
    <property type="term" value="C:endomembrane system"/>
    <property type="evidence" value="ECO:0007669"/>
    <property type="project" value="TreeGrafter"/>
</dbReference>